<comment type="caution">
    <text evidence="2">The sequence shown here is derived from an EMBL/GenBank/DDBJ whole genome shotgun (WGS) entry which is preliminary data.</text>
</comment>
<keyword evidence="3" id="KW-1185">Reference proteome</keyword>
<organism evidence="2 3">
    <name type="scientific">Hymenobacter glaciei</name>
    <dbReference type="NCBI Taxonomy" id="877209"/>
    <lineage>
        <taxon>Bacteria</taxon>
        <taxon>Pseudomonadati</taxon>
        <taxon>Bacteroidota</taxon>
        <taxon>Cytophagia</taxon>
        <taxon>Cytophagales</taxon>
        <taxon>Hymenobacteraceae</taxon>
        <taxon>Hymenobacter</taxon>
    </lineage>
</organism>
<proteinExistence type="predicted"/>
<evidence type="ECO:0000313" key="2">
    <source>
        <dbReference type="EMBL" id="GAA4046301.1"/>
    </source>
</evidence>
<dbReference type="Proteomes" id="UP001501469">
    <property type="component" value="Unassembled WGS sequence"/>
</dbReference>
<dbReference type="InterPro" id="IPR026444">
    <property type="entry name" value="Secre_tail"/>
</dbReference>
<protein>
    <recommendedName>
        <fullName evidence="1">Secretion system C-terminal sorting domain-containing protein</fullName>
    </recommendedName>
</protein>
<accession>A0ABP7UL49</accession>
<dbReference type="EMBL" id="BAABDK010000028">
    <property type="protein sequence ID" value="GAA4046301.1"/>
    <property type="molecule type" value="Genomic_DNA"/>
</dbReference>
<feature type="domain" description="Secretion system C-terminal sorting" evidence="1">
    <location>
        <begin position="843"/>
        <end position="912"/>
    </location>
</feature>
<sequence length="922" mass="97239">MQTLTFTPKLLRQRRFLSFLLPLFAIFVGLGSPQSVLAQAAVTDNTVTLNIKGTSTTLNTQNPTAGPGVFNGANLGTFDLANSADVLNLNGATLTINDPSGVYNDGQLLFRIYMTGSSAPGFTSISLGTGSLSAGVRTFTVTGLNRNLLTSLTGGAGTGYNFDVIFRANDNNTFGSSITSAPVKTATFTVTGTPIAPTNIGNSNVFINTTGATTPNTTYGASSGAVPQFQGANLGAYDINTGKLTLNGGDLTTFESGGDAVQGARLIYQIVKPIQPGTPNPIIFSPSQIALVQVGTGTAQNGGTSRLYSNNTALRNIISGLANFGVGTFNISVRYEADVLRNGSPTILRDDNGGTGYTASFTTTGIPILVDTWTGVINDDWFNSGNWDLNRVPDFNTNVIIPDFGVGNTKPYPNINAGVIFNTFGGSGPAVNNTNSGPAICRDVDMQGSSQAQRSILRLVNGRWMVYGSFSNSFDSYIQRLGSSAPAILEFAGTGNQTITGGTFTRVELSGGGTKNLTGIMSVSLSMKFQPNGGLFTTDPSNPDKNYLEFSNRSVDAPDGAQLLGETDAAYVRGFLKTVRTSVQANEVDSNGNPDPRTFGNIGLTLLFGGTNNPGDVTVTRNTAESYTPLVPTNGGSARFGIRRIFGVRPSFSGPLVATLTFRYLDTELVNLGPQGTGSVPEPNLALFVSTSGGNQFGGLGRDALDQVNNILTKTGVRTFATFTLGDIDKPLPVSLTGFDAKRNGADALVTWQTASEQNNKGYNVQVSVDGKNYRNVGFVASETPNSTAPKAYAFTDTEKNKAGVRYYRLEQLDLDGKSTFFAPRVVTFDGKAAEASTSIVAYPNPLNNETLHLSLNSSVSGTAVVRILDMTGRQVGQRQVAITLGSNDIPVENMSELKSGLYILNVMLPSGEKKTMKVTKQ</sequence>
<name>A0ABP7UL49_9BACT</name>
<evidence type="ECO:0000259" key="1">
    <source>
        <dbReference type="Pfam" id="PF18962"/>
    </source>
</evidence>
<dbReference type="Gene3D" id="2.60.120.260">
    <property type="entry name" value="Galactose-binding domain-like"/>
    <property type="match status" value="1"/>
</dbReference>
<dbReference type="Pfam" id="PF18962">
    <property type="entry name" value="Por_Secre_tail"/>
    <property type="match status" value="1"/>
</dbReference>
<reference evidence="3" key="1">
    <citation type="journal article" date="2019" name="Int. J. Syst. Evol. Microbiol.">
        <title>The Global Catalogue of Microorganisms (GCM) 10K type strain sequencing project: providing services to taxonomists for standard genome sequencing and annotation.</title>
        <authorList>
            <consortium name="The Broad Institute Genomics Platform"/>
            <consortium name="The Broad Institute Genome Sequencing Center for Infectious Disease"/>
            <person name="Wu L."/>
            <person name="Ma J."/>
        </authorList>
    </citation>
    <scope>NUCLEOTIDE SEQUENCE [LARGE SCALE GENOMIC DNA]</scope>
    <source>
        <strain evidence="3">JCM 17225</strain>
    </source>
</reference>
<gene>
    <name evidence="2" type="ORF">GCM10022409_35480</name>
</gene>
<dbReference type="NCBIfam" id="TIGR04183">
    <property type="entry name" value="Por_Secre_tail"/>
    <property type="match status" value="1"/>
</dbReference>
<dbReference type="RefSeq" id="WP_345057162.1">
    <property type="nucleotide sequence ID" value="NZ_BAABDK010000028.1"/>
</dbReference>
<evidence type="ECO:0000313" key="3">
    <source>
        <dbReference type="Proteomes" id="UP001501469"/>
    </source>
</evidence>